<dbReference type="GO" id="GO:0016020">
    <property type="term" value="C:membrane"/>
    <property type="evidence" value="ECO:0007669"/>
    <property type="project" value="UniProtKB-SubCell"/>
</dbReference>
<evidence type="ECO:0000256" key="2">
    <source>
        <dbReference type="ARBA" id="ARBA00022692"/>
    </source>
</evidence>
<dbReference type="Proteomes" id="UP000051497">
    <property type="component" value="Unassembled WGS sequence"/>
</dbReference>
<dbReference type="OrthoDB" id="9799209at2"/>
<comment type="subcellular location">
    <subcellularLocation>
        <location evidence="1">Membrane</location>
    </subcellularLocation>
</comment>
<dbReference type="PANTHER" id="PTHR30566">
    <property type="entry name" value="YNAI-RELATED MECHANOSENSITIVE ION CHANNEL"/>
    <property type="match status" value="1"/>
</dbReference>
<feature type="transmembrane region" description="Helical" evidence="5">
    <location>
        <begin position="12"/>
        <end position="34"/>
    </location>
</feature>
<evidence type="ECO:0000256" key="4">
    <source>
        <dbReference type="ARBA" id="ARBA00023136"/>
    </source>
</evidence>
<keyword evidence="3 5" id="KW-1133">Transmembrane helix</keyword>
<evidence type="ECO:0000259" key="6">
    <source>
        <dbReference type="Pfam" id="PF00924"/>
    </source>
</evidence>
<organism evidence="7">
    <name type="scientific">Candidatus Berkiella aquae</name>
    <dbReference type="NCBI Taxonomy" id="295108"/>
    <lineage>
        <taxon>Bacteria</taxon>
        <taxon>Pseudomonadati</taxon>
        <taxon>Pseudomonadota</taxon>
        <taxon>Gammaproteobacteria</taxon>
        <taxon>Candidatus Berkiellales</taxon>
        <taxon>Candidatus Berkiellaceae</taxon>
        <taxon>Candidatus Berkiella</taxon>
    </lineage>
</organism>
<dbReference type="EMBL" id="LKAJ01000012">
    <property type="protein sequence ID" value="KRG20423.1"/>
    <property type="molecule type" value="Genomic_DNA"/>
</dbReference>
<comment type="caution">
    <text evidence="7">The sequence shown here is derived from an EMBL/GenBank/DDBJ whole genome shotgun (WGS) entry which is preliminary data.</text>
</comment>
<reference evidence="7" key="1">
    <citation type="submission" date="2015-09" db="EMBL/GenBank/DDBJ databases">
        <title>Draft Genome Sequences of Two Novel Amoeba-resistant Intranuclear Bacteria, Candidatus Berkiella cookevillensis and Candidatus Berkiella aquae.</title>
        <authorList>
            <person name="Mehari Y.T."/>
            <person name="Arivett B.A."/>
            <person name="Farone A.L."/>
            <person name="Gunderson J.H."/>
            <person name="Farone M.B."/>
        </authorList>
    </citation>
    <scope>NUCLEOTIDE SEQUENCE [LARGE SCALE GENOMIC DNA]</scope>
    <source>
        <strain evidence="7">HT99</strain>
    </source>
</reference>
<keyword evidence="4 5" id="KW-0472">Membrane</keyword>
<dbReference type="RefSeq" id="WP_075067132.1">
    <property type="nucleotide sequence ID" value="NZ_LKAJ02000001.1"/>
</dbReference>
<feature type="domain" description="Mechanosensitive ion channel MscS" evidence="6">
    <location>
        <begin position="92"/>
        <end position="165"/>
    </location>
</feature>
<dbReference type="SUPFAM" id="SSF50182">
    <property type="entry name" value="Sm-like ribonucleoproteins"/>
    <property type="match status" value="1"/>
</dbReference>
<evidence type="ECO:0000256" key="1">
    <source>
        <dbReference type="ARBA" id="ARBA00004370"/>
    </source>
</evidence>
<dbReference type="Gene3D" id="2.30.30.60">
    <property type="match status" value="1"/>
</dbReference>
<dbReference type="InterPro" id="IPR010920">
    <property type="entry name" value="LSM_dom_sf"/>
</dbReference>
<evidence type="ECO:0000313" key="9">
    <source>
        <dbReference type="Proteomes" id="UP000051497"/>
    </source>
</evidence>
<dbReference type="InterPro" id="IPR006685">
    <property type="entry name" value="MscS_channel_2nd"/>
</dbReference>
<evidence type="ECO:0000256" key="5">
    <source>
        <dbReference type="SAM" id="Phobius"/>
    </source>
</evidence>
<evidence type="ECO:0000256" key="3">
    <source>
        <dbReference type="ARBA" id="ARBA00022989"/>
    </source>
</evidence>
<sequence length="276" mass="32263">MTEVISAYSINLINSLLFAIIMVGGYLSSKYLLTRKVKSLKTRNQYFIRLKYFFFILYLVFFIKIWIEGFVQILAFIGFLSAAITLTQKDNLLNLIGWLIINWRGLFCEDDYIKISQYSGYVKSIGFLYFTLVEASPDFPNRATGRVIKIPNGLVGRNPVTNYSHEKFTECTLNVVFKPKSNLEMIEKLFEVLKEEMHSYLTKHLGITTTSSTTEQTLQKFEPKYFVKIRQEKPAGFEMVMMFYCNHIDKADMQYQINKRIIDFSKENEELTLAFD</sequence>
<proteinExistence type="predicted"/>
<keyword evidence="9" id="KW-1185">Reference proteome</keyword>
<dbReference type="Pfam" id="PF00924">
    <property type="entry name" value="MS_channel_2nd"/>
    <property type="match status" value="1"/>
</dbReference>
<evidence type="ECO:0000313" key="8">
    <source>
        <dbReference type="EMBL" id="MCS5711731.1"/>
    </source>
</evidence>
<dbReference type="AlphaFoldDB" id="A0A0Q9YUU8"/>
<dbReference type="InterPro" id="IPR023408">
    <property type="entry name" value="MscS_beta-dom_sf"/>
</dbReference>
<dbReference type="EMBL" id="LKAJ02000001">
    <property type="protein sequence ID" value="MCS5711731.1"/>
    <property type="molecule type" value="Genomic_DNA"/>
</dbReference>
<protein>
    <submittedName>
        <fullName evidence="7 8">Mechanosensitive ion channel</fullName>
    </submittedName>
</protein>
<dbReference type="STRING" id="295108.HT99x_02526"/>
<gene>
    <name evidence="8" type="ORF">HT99x_009845</name>
    <name evidence="7" type="ORF">HT99x_02526</name>
</gene>
<accession>A0A0Q9YUU8</accession>
<name>A0A0Q9YUU8_9GAMM</name>
<reference evidence="8" key="3">
    <citation type="submission" date="2021-06" db="EMBL/GenBank/DDBJ databases">
        <title>Genomic Description and Analysis of Intracellular Bacteria, Candidatus Berkiella cookevillensis and Candidatus Berkiella aquae.</title>
        <authorList>
            <person name="Kidane D.T."/>
            <person name="Mehari Y.T."/>
            <person name="Rice F.C."/>
            <person name="Arivett B.A."/>
            <person name="Farone A.L."/>
            <person name="Berk S.G."/>
            <person name="Farone M.B."/>
        </authorList>
    </citation>
    <scope>NUCLEOTIDE SEQUENCE</scope>
    <source>
        <strain evidence="8">HT99</strain>
    </source>
</reference>
<evidence type="ECO:0000313" key="7">
    <source>
        <dbReference type="EMBL" id="KRG20423.1"/>
    </source>
</evidence>
<dbReference type="PANTHER" id="PTHR30566:SF5">
    <property type="entry name" value="MECHANOSENSITIVE ION CHANNEL PROTEIN 1, MITOCHONDRIAL-RELATED"/>
    <property type="match status" value="1"/>
</dbReference>
<reference evidence="8" key="2">
    <citation type="journal article" date="2016" name="Genome Announc.">
        <title>Draft Genome Sequences of Two Novel Amoeba-Resistant Intranuclear Bacteria, 'Candidatus Berkiella cookevillensis' and 'Candidatus Berkiella aquae'.</title>
        <authorList>
            <person name="Mehari Y.T."/>
            <person name="Arivett B.A."/>
            <person name="Farone A.L."/>
            <person name="Gunderson J.H."/>
            <person name="Farone M.B."/>
        </authorList>
    </citation>
    <scope>NUCLEOTIDE SEQUENCE</scope>
    <source>
        <strain evidence="8">HT99</strain>
    </source>
</reference>
<keyword evidence="2 5" id="KW-0812">Transmembrane</keyword>
<dbReference type="GO" id="GO:0008381">
    <property type="term" value="F:mechanosensitive monoatomic ion channel activity"/>
    <property type="evidence" value="ECO:0007669"/>
    <property type="project" value="UniProtKB-ARBA"/>
</dbReference>